<evidence type="ECO:0000313" key="2">
    <source>
        <dbReference type="Proteomes" id="UP000756346"/>
    </source>
</evidence>
<dbReference type="PANTHER" id="PTHR36578:SF1">
    <property type="entry name" value="APPLE DOMAIN-CONTAINING PROTEIN"/>
    <property type="match status" value="1"/>
</dbReference>
<gene>
    <name evidence="1" type="ORF">B0I36DRAFT_390567</name>
</gene>
<evidence type="ECO:0000313" key="1">
    <source>
        <dbReference type="EMBL" id="KAH7039813.1"/>
    </source>
</evidence>
<protein>
    <recommendedName>
        <fullName evidence="3">Apple domain-containing protein</fullName>
    </recommendedName>
</protein>
<reference evidence="1" key="1">
    <citation type="journal article" date="2021" name="Nat. Commun.">
        <title>Genetic determinants of endophytism in the Arabidopsis root mycobiome.</title>
        <authorList>
            <person name="Mesny F."/>
            <person name="Miyauchi S."/>
            <person name="Thiergart T."/>
            <person name="Pickel B."/>
            <person name="Atanasova L."/>
            <person name="Karlsson M."/>
            <person name="Huettel B."/>
            <person name="Barry K.W."/>
            <person name="Haridas S."/>
            <person name="Chen C."/>
            <person name="Bauer D."/>
            <person name="Andreopoulos W."/>
            <person name="Pangilinan J."/>
            <person name="LaButti K."/>
            <person name="Riley R."/>
            <person name="Lipzen A."/>
            <person name="Clum A."/>
            <person name="Drula E."/>
            <person name="Henrissat B."/>
            <person name="Kohler A."/>
            <person name="Grigoriev I.V."/>
            <person name="Martin F.M."/>
            <person name="Hacquard S."/>
        </authorList>
    </citation>
    <scope>NUCLEOTIDE SEQUENCE</scope>
    <source>
        <strain evidence="1">MPI-CAGE-CH-0230</strain>
    </source>
</reference>
<proteinExistence type="predicted"/>
<dbReference type="GeneID" id="70190943"/>
<dbReference type="OrthoDB" id="3145928at2759"/>
<dbReference type="EMBL" id="JAGTJQ010000001">
    <property type="protein sequence ID" value="KAH7039813.1"/>
    <property type="molecule type" value="Genomic_DNA"/>
</dbReference>
<dbReference type="AlphaFoldDB" id="A0A9P8YH27"/>
<sequence>MAVTILVSYLLNCIDSLLGHYPQALLHLKGGIELARQITPAVSSQCEASKPALRDTDAMLSQITRQLRRLDLQATLYMGEWTPRDLLTTWHLPDTELSSSLNTGFTSLEQASDVLEILIAQVMHLRNSPRQGTVFPATEPGFSIVSSARSTILADLESWAANFQALVFSDTHLSRAKYRTISLLRLRHRTATMFLATYGPVREAEYDAYLPSFRQCLALAVQVAAMHVEYADNTSTATAGRATFAPTVGLIPVLYIIGVKCRHLDVRSEALEILQRLSIKEAVWDNRAAARVVKRVIEIEENSRIVESGAGPFPRPLCVTGTMGINETTLFYPAIWVFSDLPLRSELKGTPVVLVRGSGASSNFSQHQRQQHLSPTFTFPSQTALSMRPRFVLAALAAAISPQVNVGTNPVPDALDVEYLVSLPDLQVDIIPGLSEQTVSYDAEAAVATAASDVEGTPLSVFPAATSEAINSAGETPGVEPSTSGRQQVAREYLEPRAACAAEPNITNFYNVDVYEHYRFKFDSKIASLANDAPIPAGYFQNYKNLWAASIASAYLGYTVLKTGYDVEACARKCSAKPGCLAFNIIFERDPLVTPGPGCEEPLAFANIKCSFWGVPLTAATATNKGEMRAKFRVGIAGSNAYTSYRVGGPVDSFDTPLSLGNAALNAPLTDCAGTWTYLGYKLYRNQPFDSRLCAAACDAQTAYNIEHPPSSGKPALCGGFGTYLLHKTNSAGSSIVGQMCTLYTSAHDAEHATNTAEHSGDTKFTYSNSFFYARPDCQPLCSSTLEYLKSEGQEFCSSVFDYLPPSTTVYTTAPPLAAVFVTKTVLTTAVTTVGGSPDAHWKRRGRFARQEELSLTSTEASPAALPDIRSLYDWANSVAANVETVDNLGPYTIAILTQTVVEAAPTNGTAALTRRAVATPTPITGWPSSRISEACLAIATNVMTVVGTTTPAALTRTATTLQTTTATSFTNTETCAVLTMLAEYRDLIPVFGTWDKDQLAPGPNPYPVDFVFSTILLPFPLCFWDICTKIISPSPHGLIYLPKSEANGVSVLLNVYAGVRQYLYPGWNLGVFTRVTGPLGNRQFTMSWYTSTWDFGHAKAHYSVTWYENMPQVVYYKYYDAVQVYANTHSVEKDYGGPVTHVWPVGQFMKAGTQIRIEASPDGNVTYEATQRNRVDCCTDVAGWHSCTEWQPQIL</sequence>
<dbReference type="PANTHER" id="PTHR36578">
    <property type="entry name" value="CHROMOSOME 15, WHOLE GENOME SHOTGUN SEQUENCE"/>
    <property type="match status" value="1"/>
</dbReference>
<accession>A0A9P8YH27</accession>
<name>A0A9P8YH27_9PEZI</name>
<evidence type="ECO:0008006" key="3">
    <source>
        <dbReference type="Google" id="ProtNLM"/>
    </source>
</evidence>
<dbReference type="Proteomes" id="UP000756346">
    <property type="component" value="Unassembled WGS sequence"/>
</dbReference>
<comment type="caution">
    <text evidence="1">The sequence shown here is derived from an EMBL/GenBank/DDBJ whole genome shotgun (WGS) entry which is preliminary data.</text>
</comment>
<organism evidence="1 2">
    <name type="scientific">Microdochium trichocladiopsis</name>
    <dbReference type="NCBI Taxonomy" id="1682393"/>
    <lineage>
        <taxon>Eukaryota</taxon>
        <taxon>Fungi</taxon>
        <taxon>Dikarya</taxon>
        <taxon>Ascomycota</taxon>
        <taxon>Pezizomycotina</taxon>
        <taxon>Sordariomycetes</taxon>
        <taxon>Xylariomycetidae</taxon>
        <taxon>Xylariales</taxon>
        <taxon>Microdochiaceae</taxon>
        <taxon>Microdochium</taxon>
    </lineage>
</organism>
<keyword evidence="2" id="KW-1185">Reference proteome</keyword>
<dbReference type="RefSeq" id="XP_046017868.1">
    <property type="nucleotide sequence ID" value="XM_046161397.1"/>
</dbReference>